<organism evidence="1 2">
    <name type="scientific">Dickeya dadantii (strain 3937)</name>
    <name type="common">Erwinia chrysanthemi (strain 3937)</name>
    <dbReference type="NCBI Taxonomy" id="198628"/>
    <lineage>
        <taxon>Bacteria</taxon>
        <taxon>Pseudomonadati</taxon>
        <taxon>Pseudomonadota</taxon>
        <taxon>Gammaproteobacteria</taxon>
        <taxon>Enterobacterales</taxon>
        <taxon>Pectobacteriaceae</taxon>
        <taxon>Dickeya</taxon>
    </lineage>
</organism>
<dbReference type="STRING" id="198628.Dda3937_04571"/>
<reference evidence="1 2" key="1">
    <citation type="journal article" date="2011" name="J. Bacteriol.">
        <title>Genome sequence of the plant-pathogenic bacterium Dickeya dadantii 3937.</title>
        <authorList>
            <person name="Glasner J.D."/>
            <person name="Yang C.H."/>
            <person name="Reverchon S."/>
            <person name="Hugouvieux-Cotte-Pattat N."/>
            <person name="Condemine G."/>
            <person name="Bohin J.P."/>
            <person name="Van Gijsegem F."/>
            <person name="Yang S."/>
            <person name="Franza T."/>
            <person name="Expert D."/>
            <person name="Plunkett G. III"/>
            <person name="San Francisco M.J."/>
            <person name="Charkowski A.O."/>
            <person name="Py B."/>
            <person name="Bell K."/>
            <person name="Rauscher L."/>
            <person name="Rodriguez-Palenzuela P."/>
            <person name="Toussaint A."/>
            <person name="Holeva M.C."/>
            <person name="He S.Y."/>
            <person name="Douet V."/>
            <person name="Boccara M."/>
            <person name="Blanco C."/>
            <person name="Toth I."/>
            <person name="Anderson B.D."/>
            <person name="Biehl B.S."/>
            <person name="Mau B."/>
            <person name="Flynn S.M."/>
            <person name="Barras F."/>
            <person name="Lindeberg M."/>
            <person name="Birch P.R."/>
            <person name="Tsuyumu S."/>
            <person name="Shi X."/>
            <person name="Hibbing M."/>
            <person name="Yap M.N."/>
            <person name="Carpentier M."/>
            <person name="Dassa E."/>
            <person name="Umehara M."/>
            <person name="Kim J.F."/>
            <person name="Rusch M."/>
            <person name="Soni P."/>
            <person name="Mayhew G.F."/>
            <person name="Fouts D.E."/>
            <person name="Gill S.R."/>
            <person name="Blattner F.R."/>
            <person name="Keen N.T."/>
            <person name="Perna N.T."/>
        </authorList>
    </citation>
    <scope>NUCLEOTIDE SEQUENCE [LARGE SCALE GENOMIC DNA]</scope>
    <source>
        <strain evidence="1 2">3937</strain>
    </source>
</reference>
<evidence type="ECO:0000313" key="2">
    <source>
        <dbReference type="Proteomes" id="UP000006859"/>
    </source>
</evidence>
<protein>
    <submittedName>
        <fullName evidence="1">Uncharacterized protein</fullName>
    </submittedName>
</protein>
<dbReference type="KEGG" id="ddd:Dda3937_04571"/>
<dbReference type="Proteomes" id="UP000006859">
    <property type="component" value="Chromosome"/>
</dbReference>
<keyword evidence="2" id="KW-1185">Reference proteome</keyword>
<dbReference type="HOGENOM" id="CLU_2537171_0_0_6"/>
<gene>
    <name evidence="1" type="ordered locus">Dda3937_04571</name>
</gene>
<evidence type="ECO:0000313" key="1">
    <source>
        <dbReference type="EMBL" id="ADM98333.1"/>
    </source>
</evidence>
<sequence>MGRWHRLAPTRCPLPRSIPLIGLLASTRPRRLVGAFFLPCIFCYVTVRRPTASLFAVSYSYCAPVVVRHGYYRIECDRAQKMC</sequence>
<dbReference type="AlphaFoldDB" id="E0SAV2"/>
<name>E0SAV2_DICD3</name>
<proteinExistence type="predicted"/>
<dbReference type="EMBL" id="CP002038">
    <property type="protein sequence ID" value="ADM98333.1"/>
    <property type="molecule type" value="Genomic_DNA"/>
</dbReference>
<accession>E0SAV2</accession>